<dbReference type="RefSeq" id="WP_085765529.1">
    <property type="nucleotide sequence ID" value="NZ_CP019344.1"/>
</dbReference>
<sequence>MKQILVCFVAVLAMVSCKETEQKEEEMPAVNDEQLEEVAYMDYGGKMSDADAISAMEMGEKYATMQTGDTAQVKVKGVIADVCSKKGCWVKVPVGQDTTFVRFEDYSFFLPKNGKGKEVVLEGMAFKSVTPVDELKHYAMDAGKSQEEIDAITEEEVTLKFTATAAKVEAFENPDVFEPAPEATETEE</sequence>
<dbReference type="Pfam" id="PF16267">
    <property type="entry name" value="DUF4920"/>
    <property type="match status" value="1"/>
</dbReference>
<organism evidence="1 2">
    <name type="scientific">Nonlabens spongiae</name>
    <dbReference type="NCBI Taxonomy" id="331648"/>
    <lineage>
        <taxon>Bacteria</taxon>
        <taxon>Pseudomonadati</taxon>
        <taxon>Bacteroidota</taxon>
        <taxon>Flavobacteriia</taxon>
        <taxon>Flavobacteriales</taxon>
        <taxon>Flavobacteriaceae</taxon>
        <taxon>Nonlabens</taxon>
    </lineage>
</organism>
<protein>
    <submittedName>
        <fullName evidence="1">DUF4920 domain-containing protein</fullName>
    </submittedName>
</protein>
<name>A0A1W6MGX2_9FLAO</name>
<dbReference type="STRING" id="331648.BST97_01195"/>
<dbReference type="EMBL" id="CP019344">
    <property type="protein sequence ID" value="ARN76729.1"/>
    <property type="molecule type" value="Genomic_DNA"/>
</dbReference>
<reference evidence="1 2" key="1">
    <citation type="submission" date="2016-11" db="EMBL/GenBank/DDBJ databases">
        <title>Trade-off between light-utilization and light-protection in marine flavobacteria.</title>
        <authorList>
            <person name="Kumagai Y."/>
        </authorList>
    </citation>
    <scope>NUCLEOTIDE SEQUENCE [LARGE SCALE GENOMIC DNA]</scope>
    <source>
        <strain evidence="1 2">JCM 13191</strain>
    </source>
</reference>
<proteinExistence type="predicted"/>
<dbReference type="Proteomes" id="UP000193431">
    <property type="component" value="Chromosome"/>
</dbReference>
<dbReference type="PROSITE" id="PS51257">
    <property type="entry name" value="PROKAR_LIPOPROTEIN"/>
    <property type="match status" value="1"/>
</dbReference>
<accession>A0A1W6MGX2</accession>
<dbReference type="AlphaFoldDB" id="A0A1W6MGX2"/>
<gene>
    <name evidence="1" type="ORF">BST97_01195</name>
</gene>
<evidence type="ECO:0000313" key="2">
    <source>
        <dbReference type="Proteomes" id="UP000193431"/>
    </source>
</evidence>
<dbReference type="OrthoDB" id="129527at2"/>
<keyword evidence="2" id="KW-1185">Reference proteome</keyword>
<dbReference type="InterPro" id="IPR032577">
    <property type="entry name" value="DUF4920"/>
</dbReference>
<evidence type="ECO:0000313" key="1">
    <source>
        <dbReference type="EMBL" id="ARN76729.1"/>
    </source>
</evidence>